<protein>
    <submittedName>
        <fullName evidence="4">J domain-containing protein</fullName>
    </submittedName>
</protein>
<dbReference type="PANTHER" id="PTHR44145">
    <property type="entry name" value="DNAJ HOMOLOG SUBFAMILY A MEMBER 3, MITOCHONDRIAL"/>
    <property type="match status" value="1"/>
</dbReference>
<evidence type="ECO:0000313" key="5">
    <source>
        <dbReference type="Proteomes" id="UP000318681"/>
    </source>
</evidence>
<dbReference type="Proteomes" id="UP000318681">
    <property type="component" value="Unassembled WGS sequence"/>
</dbReference>
<dbReference type="InterPro" id="IPR036869">
    <property type="entry name" value="J_dom_sf"/>
</dbReference>
<evidence type="ECO:0000259" key="3">
    <source>
        <dbReference type="PROSITE" id="PS50076"/>
    </source>
</evidence>
<evidence type="ECO:0000313" key="4">
    <source>
        <dbReference type="EMBL" id="TVV71596.1"/>
    </source>
</evidence>
<reference evidence="4 5" key="1">
    <citation type="submission" date="2019-07" db="EMBL/GenBank/DDBJ databases">
        <title>Sphingomonas solaris sp. nov., isolated from a solar panel from Boston, Massachusetts.</title>
        <authorList>
            <person name="Tanner K."/>
            <person name="Pascual J."/>
            <person name="Mancuso C."/>
            <person name="Pereto J."/>
            <person name="Khalil A."/>
            <person name="Vilanova C."/>
        </authorList>
    </citation>
    <scope>NUCLEOTIDE SEQUENCE [LARGE SCALE GENOMIC DNA]</scope>
    <source>
        <strain evidence="4 5">R4DWN</strain>
    </source>
</reference>
<gene>
    <name evidence="4" type="ORF">FOY91_16375</name>
</gene>
<dbReference type="Pfam" id="PF00226">
    <property type="entry name" value="DnaJ"/>
    <property type="match status" value="1"/>
</dbReference>
<comment type="caution">
    <text evidence="4">The sequence shown here is derived from an EMBL/GenBank/DDBJ whole genome shotgun (WGS) entry which is preliminary data.</text>
</comment>
<dbReference type="RefSeq" id="WP_145154305.1">
    <property type="nucleotide sequence ID" value="NZ_VNIM01000083.1"/>
</dbReference>
<dbReference type="Gene3D" id="1.10.287.110">
    <property type="entry name" value="DnaJ domain"/>
    <property type="match status" value="1"/>
</dbReference>
<sequence>MARSTRSQDWGFPRWRGYGSASSSATQVRMCDRHGCDQPGDRPAPKSPNSPERWYFCETHAGEYNRNWNYFEGLSAEEAAAREASERRDAGGFAESKHHGWAGPGDGSRSRDEMRALEALGLEADADFDSIKLAWRRLAKASHPDIKPGDADAAKRFQTIQAAYEVLRSAEERRAAVNSATMDDEPAKTRGA</sequence>
<dbReference type="OrthoDB" id="9786294at2"/>
<organism evidence="4 5">
    <name type="scientific">Alterirhizorhabdus solaris</name>
    <dbReference type="NCBI Taxonomy" id="2529389"/>
    <lineage>
        <taxon>Bacteria</taxon>
        <taxon>Pseudomonadati</taxon>
        <taxon>Pseudomonadota</taxon>
        <taxon>Alphaproteobacteria</taxon>
        <taxon>Sphingomonadales</taxon>
        <taxon>Rhizorhabdaceae</taxon>
        <taxon>Alterirhizorhabdus</taxon>
    </lineage>
</organism>
<feature type="region of interest" description="Disordered" evidence="2">
    <location>
        <begin position="1"/>
        <end position="52"/>
    </location>
</feature>
<name>A0A558QWR7_9SPHN</name>
<evidence type="ECO:0000256" key="1">
    <source>
        <dbReference type="ARBA" id="ARBA00023186"/>
    </source>
</evidence>
<dbReference type="PRINTS" id="PR00625">
    <property type="entry name" value="JDOMAIN"/>
</dbReference>
<proteinExistence type="predicted"/>
<dbReference type="PROSITE" id="PS50076">
    <property type="entry name" value="DNAJ_2"/>
    <property type="match status" value="1"/>
</dbReference>
<keyword evidence="5" id="KW-1185">Reference proteome</keyword>
<feature type="domain" description="J" evidence="3">
    <location>
        <begin position="115"/>
        <end position="181"/>
    </location>
</feature>
<accession>A0A558QWR7</accession>
<keyword evidence="1" id="KW-0143">Chaperone</keyword>
<dbReference type="CDD" id="cd06257">
    <property type="entry name" value="DnaJ"/>
    <property type="match status" value="1"/>
</dbReference>
<feature type="compositionally biased region" description="Basic and acidic residues" evidence="2">
    <location>
        <begin position="30"/>
        <end position="44"/>
    </location>
</feature>
<dbReference type="InterPro" id="IPR001623">
    <property type="entry name" value="DnaJ_domain"/>
</dbReference>
<evidence type="ECO:0000256" key="2">
    <source>
        <dbReference type="SAM" id="MobiDB-lite"/>
    </source>
</evidence>
<dbReference type="EMBL" id="VNIM01000083">
    <property type="protein sequence ID" value="TVV71596.1"/>
    <property type="molecule type" value="Genomic_DNA"/>
</dbReference>
<dbReference type="AlphaFoldDB" id="A0A558QWR7"/>
<dbReference type="PANTHER" id="PTHR44145:SF3">
    <property type="entry name" value="DNAJ HOMOLOG SUBFAMILY A MEMBER 3, MITOCHONDRIAL"/>
    <property type="match status" value="1"/>
</dbReference>
<dbReference type="SUPFAM" id="SSF46565">
    <property type="entry name" value="Chaperone J-domain"/>
    <property type="match status" value="1"/>
</dbReference>
<dbReference type="SMART" id="SM00271">
    <property type="entry name" value="DnaJ"/>
    <property type="match status" value="1"/>
</dbReference>
<feature type="compositionally biased region" description="Basic and acidic residues" evidence="2">
    <location>
        <begin position="79"/>
        <end position="98"/>
    </location>
</feature>
<feature type="region of interest" description="Disordered" evidence="2">
    <location>
        <begin position="79"/>
        <end position="110"/>
    </location>
</feature>
<dbReference type="InterPro" id="IPR051938">
    <property type="entry name" value="Apopto_cytoskel_mod"/>
</dbReference>